<evidence type="ECO:0000313" key="2">
    <source>
        <dbReference type="EMBL" id="GAA2360338.1"/>
    </source>
</evidence>
<dbReference type="EMBL" id="BAAASD010000031">
    <property type="protein sequence ID" value="GAA2360338.1"/>
    <property type="molecule type" value="Genomic_DNA"/>
</dbReference>
<protein>
    <recommendedName>
        <fullName evidence="4">Transposase</fullName>
    </recommendedName>
</protein>
<evidence type="ECO:0008006" key="4">
    <source>
        <dbReference type="Google" id="ProtNLM"/>
    </source>
</evidence>
<sequence length="69" mass="7108">MNRSAAMKTGEQSAPRSRHTRTSGGSSDSAAKELAVNPCSVPDALRVVTIVTPEGKRANAERKAAGSSP</sequence>
<organism evidence="2 3">
    <name type="scientific">Streptomyces cuspidosporus</name>
    <dbReference type="NCBI Taxonomy" id="66882"/>
    <lineage>
        <taxon>Bacteria</taxon>
        <taxon>Bacillati</taxon>
        <taxon>Actinomycetota</taxon>
        <taxon>Actinomycetes</taxon>
        <taxon>Kitasatosporales</taxon>
        <taxon>Streptomycetaceae</taxon>
        <taxon>Streptomyces</taxon>
    </lineage>
</organism>
<comment type="caution">
    <text evidence="2">The sequence shown here is derived from an EMBL/GenBank/DDBJ whole genome shotgun (WGS) entry which is preliminary data.</text>
</comment>
<feature type="region of interest" description="Disordered" evidence="1">
    <location>
        <begin position="1"/>
        <end position="41"/>
    </location>
</feature>
<evidence type="ECO:0000313" key="3">
    <source>
        <dbReference type="Proteomes" id="UP001500253"/>
    </source>
</evidence>
<keyword evidence="3" id="KW-1185">Reference proteome</keyword>
<proteinExistence type="predicted"/>
<dbReference type="Proteomes" id="UP001500253">
    <property type="component" value="Unassembled WGS sequence"/>
</dbReference>
<gene>
    <name evidence="2" type="ORF">GCM10010246_58300</name>
</gene>
<evidence type="ECO:0000256" key="1">
    <source>
        <dbReference type="SAM" id="MobiDB-lite"/>
    </source>
</evidence>
<name>A0ABN3GT81_9ACTN</name>
<accession>A0ABN3GT81</accession>
<reference evidence="2 3" key="1">
    <citation type="journal article" date="2019" name="Int. J. Syst. Evol. Microbiol.">
        <title>The Global Catalogue of Microorganisms (GCM) 10K type strain sequencing project: providing services to taxonomists for standard genome sequencing and annotation.</title>
        <authorList>
            <consortium name="The Broad Institute Genomics Platform"/>
            <consortium name="The Broad Institute Genome Sequencing Center for Infectious Disease"/>
            <person name="Wu L."/>
            <person name="Ma J."/>
        </authorList>
    </citation>
    <scope>NUCLEOTIDE SEQUENCE [LARGE SCALE GENOMIC DNA]</scope>
    <source>
        <strain evidence="2 3">JCM 4316</strain>
    </source>
</reference>